<organism evidence="2 3">
    <name type="scientific">Halotalea alkalilenta</name>
    <dbReference type="NCBI Taxonomy" id="376489"/>
    <lineage>
        <taxon>Bacteria</taxon>
        <taxon>Pseudomonadati</taxon>
        <taxon>Pseudomonadota</taxon>
        <taxon>Gammaproteobacteria</taxon>
        <taxon>Oceanospirillales</taxon>
        <taxon>Halomonadaceae</taxon>
        <taxon>Halotalea</taxon>
    </lineage>
</organism>
<dbReference type="KEGG" id="haa:A5892_14955"/>
<dbReference type="Pfam" id="PF15887">
    <property type="entry name" value="Peptidase_Mx"/>
    <property type="match status" value="1"/>
</dbReference>
<dbReference type="InterPro" id="IPR031321">
    <property type="entry name" value="UCP012641"/>
</dbReference>
<keyword evidence="3" id="KW-1185">Reference proteome</keyword>
<gene>
    <name evidence="2" type="ORF">A5892_14955</name>
</gene>
<dbReference type="Pfam" id="PF10005">
    <property type="entry name" value="Zn_ribbon_DZR_6"/>
    <property type="match status" value="1"/>
</dbReference>
<dbReference type="Proteomes" id="UP000077875">
    <property type="component" value="Chromosome"/>
</dbReference>
<dbReference type="InterPro" id="IPR011201">
    <property type="entry name" value="Zinc-ribbon_6_bact"/>
</dbReference>
<evidence type="ECO:0000259" key="1">
    <source>
        <dbReference type="Pfam" id="PF10005"/>
    </source>
</evidence>
<proteinExistence type="predicted"/>
<feature type="domain" description="Zinc-ribbon" evidence="1">
    <location>
        <begin position="3"/>
        <end position="98"/>
    </location>
</feature>
<accession>A0A172YH83</accession>
<name>A0A172YH83_9GAMM</name>
<dbReference type="PIRSF" id="PIRSF012641">
    <property type="entry name" value="UCP012641"/>
    <property type="match status" value="1"/>
</dbReference>
<dbReference type="RefSeq" id="WP_064123472.1">
    <property type="nucleotide sequence ID" value="NZ_CP015243.1"/>
</dbReference>
<dbReference type="STRING" id="376489.A5892_14955"/>
<reference evidence="2 3" key="1">
    <citation type="submission" date="2016-04" db="EMBL/GenBank/DDBJ databases">
        <title>Complete Genome Sequence of Halotalea alkalilenta IHB B 13600.</title>
        <authorList>
            <person name="Swarnkar M.K."/>
            <person name="Sharma A."/>
            <person name="Kaushal K."/>
            <person name="Soni R."/>
            <person name="Rana S."/>
            <person name="Singh A.K."/>
            <person name="Gulati A."/>
        </authorList>
    </citation>
    <scope>NUCLEOTIDE SEQUENCE [LARGE SCALE GENOMIC DNA]</scope>
    <source>
        <strain evidence="2 3">IHB B 13600</strain>
    </source>
</reference>
<dbReference type="EMBL" id="CP015243">
    <property type="protein sequence ID" value="ANF58610.1"/>
    <property type="molecule type" value="Genomic_DNA"/>
</dbReference>
<protein>
    <recommendedName>
        <fullName evidence="1">Zinc-ribbon domain-containing protein</fullName>
    </recommendedName>
</protein>
<evidence type="ECO:0000313" key="3">
    <source>
        <dbReference type="Proteomes" id="UP000077875"/>
    </source>
</evidence>
<evidence type="ECO:0000313" key="2">
    <source>
        <dbReference type="EMBL" id="ANF58610.1"/>
    </source>
</evidence>
<dbReference type="AlphaFoldDB" id="A0A172YH83"/>
<sequence length="354" mass="39570">MRVFECVCSTRLFFDNSQCLSCGREVGWCPACDGIHALEPLDAGGYRCANAECGASLLKCANYRDYGVCNRMVELDGQGGAPELCDCCRCNEMIPDLSVDGALVRWAALESAKRRLFYTLDLVELPHPDKHVEGAPLPLSFSFMADALPNDGLWRQVGDQTVYTGHANGHITINVREADDAERERLRVDMGEEHRTLIGHFRHEIGHYYWDLLVQNRDEAACIAVFGDHNSPTYAEALERHYHQGPPVDWELHYVSAYATMHPWEDFAETFALYLDVVSVLDTAKGLGFTRVDHDRSLDQMLVAWQRVGLSINELNRDMGLLDLVPVVLNDTVVEKLRYIDGLVKGAGANAHAA</sequence>